<accession>A0A1D1UGV7</accession>
<dbReference type="EMBL" id="BDGG01000001">
    <property type="protein sequence ID" value="GAU87770.1"/>
    <property type="molecule type" value="Genomic_DNA"/>
</dbReference>
<proteinExistence type="predicted"/>
<organism evidence="2 3">
    <name type="scientific">Ramazzottius varieornatus</name>
    <name type="common">Water bear</name>
    <name type="synonym">Tardigrade</name>
    <dbReference type="NCBI Taxonomy" id="947166"/>
    <lineage>
        <taxon>Eukaryota</taxon>
        <taxon>Metazoa</taxon>
        <taxon>Ecdysozoa</taxon>
        <taxon>Tardigrada</taxon>
        <taxon>Eutardigrada</taxon>
        <taxon>Parachela</taxon>
        <taxon>Hypsibioidea</taxon>
        <taxon>Ramazzottiidae</taxon>
        <taxon>Ramazzottius</taxon>
    </lineage>
</organism>
<protein>
    <recommendedName>
        <fullName evidence="4">Apextrin C-terminal domain-containing protein</fullName>
    </recommendedName>
</protein>
<dbReference type="AlphaFoldDB" id="A0A1D1UGV7"/>
<reference evidence="2 3" key="1">
    <citation type="journal article" date="2016" name="Nat. Commun.">
        <title>Extremotolerant tardigrade genome and improved radiotolerance of human cultured cells by tardigrade-unique protein.</title>
        <authorList>
            <person name="Hashimoto T."/>
            <person name="Horikawa D.D."/>
            <person name="Saito Y."/>
            <person name="Kuwahara H."/>
            <person name="Kozuka-Hata H."/>
            <person name="Shin-I T."/>
            <person name="Minakuchi Y."/>
            <person name="Ohishi K."/>
            <person name="Motoyama A."/>
            <person name="Aizu T."/>
            <person name="Enomoto A."/>
            <person name="Kondo K."/>
            <person name="Tanaka S."/>
            <person name="Hara Y."/>
            <person name="Koshikawa S."/>
            <person name="Sagara H."/>
            <person name="Miura T."/>
            <person name="Yokobori S."/>
            <person name="Miyagawa K."/>
            <person name="Suzuki Y."/>
            <person name="Kubo T."/>
            <person name="Oyama M."/>
            <person name="Kohara Y."/>
            <person name="Fujiyama A."/>
            <person name="Arakawa K."/>
            <person name="Katayama T."/>
            <person name="Toyoda A."/>
            <person name="Kunieda T."/>
        </authorList>
    </citation>
    <scope>NUCLEOTIDE SEQUENCE [LARGE SCALE GENOMIC DNA]</scope>
    <source>
        <strain evidence="2 3">YOKOZUNA-1</strain>
    </source>
</reference>
<keyword evidence="3" id="KW-1185">Reference proteome</keyword>
<dbReference type="OrthoDB" id="10226328at2759"/>
<evidence type="ECO:0000313" key="2">
    <source>
        <dbReference type="EMBL" id="GAU87770.1"/>
    </source>
</evidence>
<evidence type="ECO:0008006" key="4">
    <source>
        <dbReference type="Google" id="ProtNLM"/>
    </source>
</evidence>
<evidence type="ECO:0000313" key="3">
    <source>
        <dbReference type="Proteomes" id="UP000186922"/>
    </source>
</evidence>
<name>A0A1D1UGV7_RAMVA</name>
<comment type="caution">
    <text evidence="2">The sequence shown here is derived from an EMBL/GenBank/DDBJ whole genome shotgun (WGS) entry which is preliminary data.</text>
</comment>
<gene>
    <name evidence="2" type="primary">RvY_00570</name>
    <name evidence="2" type="synonym">RvY_00570.1</name>
    <name evidence="2" type="ORF">RvY_00570-1</name>
</gene>
<keyword evidence="1" id="KW-0732">Signal</keyword>
<evidence type="ECO:0000256" key="1">
    <source>
        <dbReference type="SAM" id="SignalP"/>
    </source>
</evidence>
<dbReference type="Proteomes" id="UP000186922">
    <property type="component" value="Unassembled WGS sequence"/>
</dbReference>
<feature type="signal peptide" evidence="1">
    <location>
        <begin position="1"/>
        <end position="20"/>
    </location>
</feature>
<sequence length="299" mass="32064">MDSTLLLYLCLGWCVCTAVGAQEASWPSPNTIWDETGGEVSMPADGRCPSYGPPQVPPYPGVQPDPSTRTYTKCYKTAEQASPCFFRAGSNEDCLTNLMRQLQSAATQVCCPGPCAWIFEHGYHRRTVPASGDTPPYEPPQPIYAFSLDNTPTGTSFPVYPSLRAGCLLAYDRLSYVPANLIAGTVRVTHTAPRTCPSVMTSLTGASGTSPLCVQRTHVPQVVPPNNDPYTTGRPQLAMSCNVHCCEGDLCNGATLRTNMYGSLPGVDFVLRGDGSGRVVNPAVIGFTTFISSFIMLAM</sequence>
<feature type="chain" id="PRO_5008897220" description="Apextrin C-terminal domain-containing protein" evidence="1">
    <location>
        <begin position="21"/>
        <end position="299"/>
    </location>
</feature>